<keyword evidence="12" id="KW-1185">Reference proteome</keyword>
<dbReference type="InterPro" id="IPR006371">
    <property type="entry name" value="Polyprenyltransferase_UbiA-li"/>
</dbReference>
<comment type="subcellular location">
    <subcellularLocation>
        <location evidence="2">Membrane</location>
        <topology evidence="2">Multi-pass membrane protein</topology>
    </subcellularLocation>
</comment>
<evidence type="ECO:0000256" key="9">
    <source>
        <dbReference type="ARBA" id="ARBA00034524"/>
    </source>
</evidence>
<evidence type="ECO:0000256" key="4">
    <source>
        <dbReference type="ARBA" id="ARBA00022519"/>
    </source>
</evidence>
<dbReference type="GO" id="GO:0008412">
    <property type="term" value="F:4-hydroxybenzoate polyprenyltransferase activity"/>
    <property type="evidence" value="ECO:0007669"/>
    <property type="project" value="UniProtKB-EC"/>
</dbReference>
<gene>
    <name evidence="11" type="primary">ubiA</name>
    <name evidence="11" type="ORF">MFMK1_002714</name>
</gene>
<evidence type="ECO:0000256" key="10">
    <source>
        <dbReference type="SAM" id="Phobius"/>
    </source>
</evidence>
<dbReference type="PANTHER" id="PTHR11048">
    <property type="entry name" value="PRENYLTRANSFERASES"/>
    <property type="match status" value="1"/>
</dbReference>
<dbReference type="Gene3D" id="1.10.357.140">
    <property type="entry name" value="UbiA prenyltransferase"/>
    <property type="match status" value="1"/>
</dbReference>
<feature type="transmembrane region" description="Helical" evidence="10">
    <location>
        <begin position="84"/>
        <end position="105"/>
    </location>
</feature>
<keyword evidence="4" id="KW-0997">Cell inner membrane</keyword>
<feature type="transmembrane region" description="Helical" evidence="10">
    <location>
        <begin position="20"/>
        <end position="37"/>
    </location>
</feature>
<comment type="similarity">
    <text evidence="3">Belongs to the UbiA prenyltransferase family.</text>
</comment>
<dbReference type="InterPro" id="IPR044878">
    <property type="entry name" value="UbiA_sf"/>
</dbReference>
<dbReference type="EC" id="2.5.1.39" evidence="9"/>
<accession>A0AAU0UP37</accession>
<dbReference type="Gene3D" id="1.20.120.1780">
    <property type="entry name" value="UbiA prenyltransferase"/>
    <property type="match status" value="1"/>
</dbReference>
<evidence type="ECO:0000256" key="6">
    <source>
        <dbReference type="ARBA" id="ARBA00022692"/>
    </source>
</evidence>
<dbReference type="InterPro" id="IPR000537">
    <property type="entry name" value="UbiA_prenyltransferase"/>
</dbReference>
<feature type="transmembrane region" description="Helical" evidence="10">
    <location>
        <begin position="43"/>
        <end position="64"/>
    </location>
</feature>
<dbReference type="CDD" id="cd13959">
    <property type="entry name" value="PT_UbiA_COQ2"/>
    <property type="match status" value="1"/>
</dbReference>
<feature type="transmembrane region" description="Helical" evidence="10">
    <location>
        <begin position="111"/>
        <end position="128"/>
    </location>
</feature>
<evidence type="ECO:0000313" key="12">
    <source>
        <dbReference type="Proteomes" id="UP001329915"/>
    </source>
</evidence>
<keyword evidence="8 10" id="KW-0472">Membrane</keyword>
<dbReference type="EMBL" id="CP121694">
    <property type="protein sequence ID" value="WRO22871.1"/>
    <property type="molecule type" value="Genomic_DNA"/>
</dbReference>
<feature type="transmembrane region" description="Helical" evidence="10">
    <location>
        <begin position="135"/>
        <end position="155"/>
    </location>
</feature>
<dbReference type="KEGG" id="dbc:MFMK1_002714"/>
<evidence type="ECO:0000256" key="5">
    <source>
        <dbReference type="ARBA" id="ARBA00022679"/>
    </source>
</evidence>
<evidence type="ECO:0000256" key="3">
    <source>
        <dbReference type="ARBA" id="ARBA00005985"/>
    </source>
</evidence>
<keyword evidence="5" id="KW-0808">Transferase</keyword>
<feature type="transmembrane region" description="Helical" evidence="10">
    <location>
        <begin position="227"/>
        <end position="247"/>
    </location>
</feature>
<dbReference type="AlphaFoldDB" id="A0AAU0UP37"/>
<dbReference type="GO" id="GO:0005886">
    <property type="term" value="C:plasma membrane"/>
    <property type="evidence" value="ECO:0007669"/>
    <property type="project" value="TreeGrafter"/>
</dbReference>
<evidence type="ECO:0000256" key="8">
    <source>
        <dbReference type="ARBA" id="ARBA00023136"/>
    </source>
</evidence>
<dbReference type="InterPro" id="IPR039653">
    <property type="entry name" value="Prenyltransferase"/>
</dbReference>
<keyword evidence="7 10" id="KW-1133">Transmembrane helix</keyword>
<dbReference type="Proteomes" id="UP001329915">
    <property type="component" value="Chromosome"/>
</dbReference>
<dbReference type="PANTHER" id="PTHR11048:SF28">
    <property type="entry name" value="4-HYDROXYBENZOATE POLYPRENYLTRANSFERASE, MITOCHONDRIAL"/>
    <property type="match status" value="1"/>
</dbReference>
<name>A0AAU0UP37_9FIRM</name>
<proteinExistence type="inferred from homology"/>
<feature type="transmembrane region" description="Helical" evidence="10">
    <location>
        <begin position="161"/>
        <end position="181"/>
    </location>
</feature>
<evidence type="ECO:0000256" key="1">
    <source>
        <dbReference type="ARBA" id="ARBA00001946"/>
    </source>
</evidence>
<dbReference type="FunFam" id="1.20.120.1780:FF:000001">
    <property type="entry name" value="4-hydroxybenzoate octaprenyltransferase"/>
    <property type="match status" value="1"/>
</dbReference>
<keyword evidence="6 10" id="KW-0812">Transmembrane</keyword>
<keyword evidence="4" id="KW-1003">Cell membrane</keyword>
<organism evidence="11 12">
    <name type="scientific">Metallumcola ferriviriculae</name>
    <dbReference type="NCBI Taxonomy" id="3039180"/>
    <lineage>
        <taxon>Bacteria</taxon>
        <taxon>Bacillati</taxon>
        <taxon>Bacillota</taxon>
        <taxon>Clostridia</taxon>
        <taxon>Neomoorellales</taxon>
        <taxon>Desulfitibacteraceae</taxon>
        <taxon>Metallumcola</taxon>
    </lineage>
</organism>
<dbReference type="GO" id="GO:0006744">
    <property type="term" value="P:ubiquinone biosynthetic process"/>
    <property type="evidence" value="ECO:0007669"/>
    <property type="project" value="TreeGrafter"/>
</dbReference>
<reference evidence="11 12" key="1">
    <citation type="submission" date="2023-04" db="EMBL/GenBank/DDBJ databases">
        <authorList>
            <person name="Hsu D."/>
        </authorList>
    </citation>
    <scope>NUCLEOTIDE SEQUENCE [LARGE SCALE GENOMIC DNA]</scope>
    <source>
        <strain evidence="11 12">MK1</strain>
    </source>
</reference>
<feature type="transmembrane region" description="Helical" evidence="10">
    <location>
        <begin position="267"/>
        <end position="284"/>
    </location>
</feature>
<feature type="transmembrane region" description="Helical" evidence="10">
    <location>
        <begin position="202"/>
        <end position="221"/>
    </location>
</feature>
<dbReference type="RefSeq" id="WP_366922267.1">
    <property type="nucleotide sequence ID" value="NZ_CP121694.1"/>
</dbReference>
<evidence type="ECO:0000256" key="2">
    <source>
        <dbReference type="ARBA" id="ARBA00004141"/>
    </source>
</evidence>
<dbReference type="NCBIfam" id="TIGR01475">
    <property type="entry name" value="ubiA_other"/>
    <property type="match status" value="1"/>
</dbReference>
<dbReference type="Pfam" id="PF01040">
    <property type="entry name" value="UbiA"/>
    <property type="match status" value="1"/>
</dbReference>
<sequence length="285" mass="31087">MASQNKFKTFLEMIKFEHTIFALPFAYLGAFLASGGVPTAANLFWITVAMVGARTAAMSLNRLIDRQIDALNPRTAARALPKGLLSVGEVWLYTIISFVILFAAAAQLNPLCVKLMPVAVFVLVIYSYTKRWTWACHFVLGIALGLAPLGSWVAVTGSIDLPGILLGLAVAVWVAGFDIIYACQDYDFDRNAGIHSVPKRFGISRALVISSVLHIFAPLLLLAVGLYAGLGIFYLVGVLAATGLLYYEHRLIRPDDLSKLGMAFMNMNGYLSTLMFVFTVLDVLL</sequence>
<dbReference type="FunFam" id="1.10.357.140:FF:000008">
    <property type="entry name" value="4-hydroxybenzoate octaprenyltransferase"/>
    <property type="match status" value="1"/>
</dbReference>
<protein>
    <recommendedName>
        <fullName evidence="9">4-hydroxybenzoate polyprenyltransferase</fullName>
        <ecNumber evidence="9">2.5.1.39</ecNumber>
    </recommendedName>
</protein>
<evidence type="ECO:0000313" key="11">
    <source>
        <dbReference type="EMBL" id="WRO22871.1"/>
    </source>
</evidence>
<comment type="cofactor">
    <cofactor evidence="1">
        <name>Mg(2+)</name>
        <dbReference type="ChEBI" id="CHEBI:18420"/>
    </cofactor>
</comment>
<evidence type="ECO:0000256" key="7">
    <source>
        <dbReference type="ARBA" id="ARBA00022989"/>
    </source>
</evidence>